<reference evidence="3" key="1">
    <citation type="submission" date="2018-02" db="EMBL/GenBank/DDBJ databases">
        <title>Phenotypic and genomic properties of facultatively anaerobic sulfur-reducing natronoarchaea from hypersaline soda lakes.</title>
        <authorList>
            <person name="Sorokin D.Y."/>
            <person name="Kublanov I.V."/>
            <person name="Roman P."/>
            <person name="Sinninghe Damste J.S."/>
            <person name="Golyshin P.N."/>
            <person name="Rojo D."/>
            <person name="Ciordia S."/>
            <person name="Mena M.D.C."/>
            <person name="Ferrer M."/>
            <person name="Messina E."/>
            <person name="Smedile F."/>
            <person name="La Spada G."/>
            <person name="La Cono V."/>
            <person name="Yakimov M.M."/>
        </authorList>
    </citation>
    <scope>NUCLEOTIDE SEQUENCE [LARGE SCALE GENOMIC DNA]</scope>
    <source>
        <strain evidence="3">AArc-Mg</strain>
    </source>
</reference>
<keyword evidence="1" id="KW-0812">Transmembrane</keyword>
<sequence>MNDPEELFFGMNANTGEYSNSVTSDLELLYHFNKNFVLALYGVGAILLLTIVFGGTEQQLVSFFILILMYPIVILYFLNIPDLNIDRKYTQSLILEYVIKNRNDDTTSRNPSDT</sequence>
<accession>A0A346PS17</accession>
<dbReference type="EMBL" id="CP027033">
    <property type="protein sequence ID" value="AXR82312.1"/>
    <property type="molecule type" value="Genomic_DNA"/>
</dbReference>
<evidence type="ECO:0000313" key="2">
    <source>
        <dbReference type="EMBL" id="AXR82312.1"/>
    </source>
</evidence>
<feature type="transmembrane region" description="Helical" evidence="1">
    <location>
        <begin position="36"/>
        <end position="54"/>
    </location>
</feature>
<dbReference type="AlphaFoldDB" id="A0A346PS17"/>
<keyword evidence="3" id="KW-1185">Reference proteome</keyword>
<keyword evidence="1" id="KW-0472">Membrane</keyword>
<evidence type="ECO:0000313" key="3">
    <source>
        <dbReference type="Proteomes" id="UP000258613"/>
    </source>
</evidence>
<protein>
    <submittedName>
        <fullName evidence="2">Uncharacterized protein</fullName>
    </submittedName>
</protein>
<keyword evidence="1" id="KW-1133">Transmembrane helix</keyword>
<organism evidence="2 3">
    <name type="scientific">Natrarchaeobaculum sulfurireducens</name>
    <dbReference type="NCBI Taxonomy" id="2044521"/>
    <lineage>
        <taxon>Archaea</taxon>
        <taxon>Methanobacteriati</taxon>
        <taxon>Methanobacteriota</taxon>
        <taxon>Stenosarchaea group</taxon>
        <taxon>Halobacteria</taxon>
        <taxon>Halobacteriales</taxon>
        <taxon>Natrialbaceae</taxon>
        <taxon>Natrarchaeobaculum</taxon>
    </lineage>
</organism>
<evidence type="ECO:0000256" key="1">
    <source>
        <dbReference type="SAM" id="Phobius"/>
    </source>
</evidence>
<dbReference type="KEGG" id="nag:AArcMg_2316"/>
<name>A0A346PS17_9EURY</name>
<proteinExistence type="predicted"/>
<gene>
    <name evidence="2" type="ORF">AArcMg_2316</name>
</gene>
<feature type="transmembrane region" description="Helical" evidence="1">
    <location>
        <begin position="60"/>
        <end position="78"/>
    </location>
</feature>
<dbReference type="Proteomes" id="UP000258613">
    <property type="component" value="Chromosome"/>
</dbReference>